<comment type="caution">
    <text evidence="2">The sequence shown here is derived from an EMBL/GenBank/DDBJ whole genome shotgun (WGS) entry which is preliminary data.</text>
</comment>
<proteinExistence type="predicted"/>
<keyword evidence="1" id="KW-0472">Membrane</keyword>
<protein>
    <submittedName>
        <fullName evidence="2">Uncharacterized protein</fullName>
    </submittedName>
</protein>
<dbReference type="EMBL" id="LGPB01000113">
    <property type="protein sequence ID" value="KRG11741.1"/>
    <property type="molecule type" value="Genomic_DNA"/>
</dbReference>
<accession>A0A0Q9XU41</accession>
<evidence type="ECO:0000256" key="1">
    <source>
        <dbReference type="SAM" id="Phobius"/>
    </source>
</evidence>
<evidence type="ECO:0000313" key="2">
    <source>
        <dbReference type="EMBL" id="KRG11741.1"/>
    </source>
</evidence>
<dbReference type="PROSITE" id="PS51257">
    <property type="entry name" value="PROKAR_LIPOPROTEIN"/>
    <property type="match status" value="1"/>
</dbReference>
<reference evidence="2 3" key="1">
    <citation type="submission" date="2015-06" db="EMBL/GenBank/DDBJ databases">
        <title>Genome sequencing project of Bacillus galactosidilyticus PL133.</title>
        <authorList>
            <person name="Gaiero J."/>
            <person name="Nicol R."/>
            <person name="Habash M."/>
        </authorList>
    </citation>
    <scope>NUCLEOTIDE SEQUENCE [LARGE SCALE GENOMIC DNA]</scope>
    <source>
        <strain evidence="2 3">PL133</strain>
    </source>
</reference>
<name>A0A0Q9XU41_9BACI</name>
<dbReference type="Proteomes" id="UP000053881">
    <property type="component" value="Unassembled WGS sequence"/>
</dbReference>
<evidence type="ECO:0000313" key="3">
    <source>
        <dbReference type="Proteomes" id="UP000053881"/>
    </source>
</evidence>
<dbReference type="AlphaFoldDB" id="A0A0Q9XU41"/>
<organism evidence="2 3">
    <name type="scientific">Lederbergia galactosidilytica</name>
    <dbReference type="NCBI Taxonomy" id="217031"/>
    <lineage>
        <taxon>Bacteria</taxon>
        <taxon>Bacillati</taxon>
        <taxon>Bacillota</taxon>
        <taxon>Bacilli</taxon>
        <taxon>Bacillales</taxon>
        <taxon>Bacillaceae</taxon>
        <taxon>Lederbergia</taxon>
    </lineage>
</organism>
<keyword evidence="1" id="KW-1133">Transmembrane helix</keyword>
<feature type="transmembrane region" description="Helical" evidence="1">
    <location>
        <begin position="12"/>
        <end position="29"/>
    </location>
</feature>
<sequence length="118" mass="13766">MGDGREEKQWSSLVWIGLIIATTFLLYACNKTNEKVLKEDHLTDEANKNTVVNDEPITLSIGWYQGDEYWDEFVQDLGEEFPVRSFLILQSKELMGNLVTEKTWKSGSWVARFKIFFH</sequence>
<keyword evidence="1" id="KW-0812">Transmembrane</keyword>
<gene>
    <name evidence="2" type="ORF">ACA29_15290</name>
</gene>
<dbReference type="PATRIC" id="fig|217031.4.peg.5182"/>